<sequence>MTSNPQFNERTSGREVAKTFADQIKGKNVLITGVGPGGIGGATALAFASQQPNLLILASRTKEKLEAVAKDIASSYPGVRVEIVKLDLSSQQQIREAADAVKQLTDTLDILVNNAGLTIYERTLTPDGLELQFGTNHIGPFLFTNLVLPLLLKAAEKATPGQTRIVSLTSAGHRLSPLRFSDYNMEGKPVPPEEDHVKPLVGAFARENNGYNGIVAYAQSKTGNILFTKYLQDHLRGRGVASYVLHPGSVVTELGRSQDDELEETFRKIIPYWGTPDEGSSTTMVAALDPALNEIKGLYLKDCQIEDPAPHASDPKLAERLWHLSEELVGQKFKLD</sequence>
<dbReference type="PANTHER" id="PTHR43157:SF31">
    <property type="entry name" value="PHOSPHATIDYLINOSITOL-GLYCAN BIOSYNTHESIS CLASS F PROTEIN"/>
    <property type="match status" value="1"/>
</dbReference>
<comment type="caution">
    <text evidence="2">The sequence shown here is derived from an EMBL/GenBank/DDBJ whole genome shotgun (WGS) entry which is preliminary data.</text>
</comment>
<keyword evidence="3" id="KW-1185">Reference proteome</keyword>
<evidence type="ECO:0000313" key="2">
    <source>
        <dbReference type="EMBL" id="KAJ9129789.1"/>
    </source>
</evidence>
<dbReference type="PANTHER" id="PTHR43157">
    <property type="entry name" value="PHOSPHATIDYLINOSITOL-GLYCAN BIOSYNTHESIS CLASS F PROTEIN-RELATED"/>
    <property type="match status" value="1"/>
</dbReference>
<keyword evidence="1" id="KW-0560">Oxidoreductase</keyword>
<dbReference type="AlphaFoldDB" id="A0AA38VAV5"/>
<dbReference type="SUPFAM" id="SSF51735">
    <property type="entry name" value="NAD(P)-binding Rossmann-fold domains"/>
    <property type="match status" value="1"/>
</dbReference>
<organism evidence="2 3">
    <name type="scientific">Coniochaeta hoffmannii</name>
    <dbReference type="NCBI Taxonomy" id="91930"/>
    <lineage>
        <taxon>Eukaryota</taxon>
        <taxon>Fungi</taxon>
        <taxon>Dikarya</taxon>
        <taxon>Ascomycota</taxon>
        <taxon>Pezizomycotina</taxon>
        <taxon>Sordariomycetes</taxon>
        <taxon>Sordariomycetidae</taxon>
        <taxon>Coniochaetales</taxon>
        <taxon>Coniochaetaceae</taxon>
        <taxon>Coniochaeta</taxon>
    </lineage>
</organism>
<dbReference type="GO" id="GO:0016491">
    <property type="term" value="F:oxidoreductase activity"/>
    <property type="evidence" value="ECO:0007669"/>
    <property type="project" value="UniProtKB-KW"/>
</dbReference>
<dbReference type="Pfam" id="PF00106">
    <property type="entry name" value="adh_short"/>
    <property type="match status" value="1"/>
</dbReference>
<dbReference type="InterPro" id="IPR036291">
    <property type="entry name" value="NAD(P)-bd_dom_sf"/>
</dbReference>
<dbReference type="Proteomes" id="UP001174691">
    <property type="component" value="Unassembled WGS sequence"/>
</dbReference>
<protein>
    <submittedName>
        <fullName evidence="2">Oxidoreductase-like protein</fullName>
    </submittedName>
</protein>
<evidence type="ECO:0000313" key="3">
    <source>
        <dbReference type="Proteomes" id="UP001174691"/>
    </source>
</evidence>
<dbReference type="Gene3D" id="3.40.50.720">
    <property type="entry name" value="NAD(P)-binding Rossmann-like Domain"/>
    <property type="match status" value="1"/>
</dbReference>
<dbReference type="EMBL" id="JANBVN010000305">
    <property type="protein sequence ID" value="KAJ9129789.1"/>
    <property type="molecule type" value="Genomic_DNA"/>
</dbReference>
<evidence type="ECO:0000256" key="1">
    <source>
        <dbReference type="ARBA" id="ARBA00023002"/>
    </source>
</evidence>
<name>A0AA38VAV5_9PEZI</name>
<accession>A0AA38VAV5</accession>
<dbReference type="PRINTS" id="PR00081">
    <property type="entry name" value="GDHRDH"/>
</dbReference>
<dbReference type="InterPro" id="IPR002347">
    <property type="entry name" value="SDR_fam"/>
</dbReference>
<reference evidence="2" key="1">
    <citation type="submission" date="2022-07" db="EMBL/GenBank/DDBJ databases">
        <title>Fungi with potential for degradation of polypropylene.</title>
        <authorList>
            <person name="Gostincar C."/>
        </authorList>
    </citation>
    <scope>NUCLEOTIDE SEQUENCE</scope>
    <source>
        <strain evidence="2">EXF-13287</strain>
    </source>
</reference>
<gene>
    <name evidence="2" type="ORF">NKR19_g10191</name>
</gene>
<proteinExistence type="predicted"/>